<gene>
    <name evidence="2" type="ORF">METZ01_LOCUS397355</name>
</gene>
<dbReference type="AlphaFoldDB" id="A0A382VF45"/>
<accession>A0A382VF45</accession>
<feature type="non-terminal residue" evidence="2">
    <location>
        <position position="1"/>
    </location>
</feature>
<evidence type="ECO:0000259" key="1">
    <source>
        <dbReference type="Pfam" id="PF21436"/>
    </source>
</evidence>
<dbReference type="Gene3D" id="3.40.1380.40">
    <property type="match status" value="1"/>
</dbReference>
<dbReference type="Pfam" id="PF21436">
    <property type="entry name" value="STT3-PglB_core"/>
    <property type="match status" value="1"/>
</dbReference>
<feature type="domain" description="STT3/PglB/AglB core" evidence="1">
    <location>
        <begin position="26"/>
        <end position="72"/>
    </location>
</feature>
<reference evidence="2" key="1">
    <citation type="submission" date="2018-05" db="EMBL/GenBank/DDBJ databases">
        <authorList>
            <person name="Lanie J.A."/>
            <person name="Ng W.-L."/>
            <person name="Kazmierczak K.M."/>
            <person name="Andrzejewski T.M."/>
            <person name="Davidsen T.M."/>
            <person name="Wayne K.J."/>
            <person name="Tettelin H."/>
            <person name="Glass J.I."/>
            <person name="Rusch D."/>
            <person name="Podicherti R."/>
            <person name="Tsui H.-C.T."/>
            <person name="Winkler M.E."/>
        </authorList>
    </citation>
    <scope>NUCLEOTIDE SEQUENCE</scope>
</reference>
<dbReference type="EMBL" id="UINC01151099">
    <property type="protein sequence ID" value="SVD44501.1"/>
    <property type="molecule type" value="Genomic_DNA"/>
</dbReference>
<evidence type="ECO:0000313" key="2">
    <source>
        <dbReference type="EMBL" id="SVD44501.1"/>
    </source>
</evidence>
<name>A0A382VF45_9ZZZZ</name>
<sequence>FVPGPSIHTGLYATFLEVKKRVPEDSALLTWWDYGYAITDATGLATFHDGGAQTSPKTYFIARGLIGSDPEELYDITQYLATKGNRGISENNTSPEALLAAVRNPKLKPWNPIYLFFTADMTGKYGAISKLGSWDIVNGGSKPRGYQNLACNKITNEEMSCRGAKIDLKAGKINNQVPLKRLVFIRDGQVLREQKFGHAQGYTLQLLVSGQRIVEVQLIDDVVFRSNYNQMFLLGRYDRELFEETYNAFPFSRLYRVKF</sequence>
<organism evidence="2">
    <name type="scientific">marine metagenome</name>
    <dbReference type="NCBI Taxonomy" id="408172"/>
    <lineage>
        <taxon>unclassified sequences</taxon>
        <taxon>metagenomes</taxon>
        <taxon>ecological metagenomes</taxon>
    </lineage>
</organism>
<protein>
    <recommendedName>
        <fullName evidence="1">STT3/PglB/AglB core domain-containing protein</fullName>
    </recommendedName>
</protein>
<dbReference type="InterPro" id="IPR048999">
    <property type="entry name" value="STT3-PglB_core"/>
</dbReference>
<proteinExistence type="predicted"/>